<protein>
    <recommendedName>
        <fullName evidence="3">LTXXQ motif family protein</fullName>
    </recommendedName>
</protein>
<dbReference type="AlphaFoldDB" id="A0A1E5UCL7"/>
<comment type="caution">
    <text evidence="1">The sequence shown here is derived from an EMBL/GenBank/DDBJ whole genome shotgun (WGS) entry which is preliminary data.</text>
</comment>
<reference evidence="1 2" key="1">
    <citation type="submission" date="2016-09" db="EMBL/GenBank/DDBJ databases">
        <authorList>
            <person name="Capua I."/>
            <person name="De Benedictis P."/>
            <person name="Joannis T."/>
            <person name="Lombin L.H."/>
            <person name="Cattoli G."/>
        </authorList>
    </citation>
    <scope>NUCLEOTIDE SEQUENCE [LARGE SCALE GENOMIC DNA]</scope>
    <source>
        <strain evidence="1 2">NRS-1</strain>
    </source>
</reference>
<dbReference type="Proteomes" id="UP000095601">
    <property type="component" value="Unassembled WGS sequence"/>
</dbReference>
<evidence type="ECO:0008006" key="3">
    <source>
        <dbReference type="Google" id="ProtNLM"/>
    </source>
</evidence>
<dbReference type="STRING" id="237258.SAMN04489756_104155"/>
<sequence>MKNFIYILLFFGTFMCFKAQEKPNFREMTPEQRREYIRQMSPEQRKQLMEDAATMMAIKNLQVPVEKQEAFKILLKEYLESQKTIKNKFRADFSQENLSNAEAKKMLNQSFDLGQQLLNNRKVYADKFLKILTPQQVLKLFNQEGRMREKFMERRQKMGPPKGREPMPNP</sequence>
<gene>
    <name evidence="1" type="ORF">BHF72_0455</name>
</gene>
<evidence type="ECO:0000313" key="1">
    <source>
        <dbReference type="EMBL" id="OEL10632.1"/>
    </source>
</evidence>
<keyword evidence="2" id="KW-1185">Reference proteome</keyword>
<evidence type="ECO:0000313" key="2">
    <source>
        <dbReference type="Proteomes" id="UP000095601"/>
    </source>
</evidence>
<proteinExistence type="predicted"/>
<dbReference type="EMBL" id="MKGI01000076">
    <property type="protein sequence ID" value="OEL10632.1"/>
    <property type="molecule type" value="Genomic_DNA"/>
</dbReference>
<dbReference type="RefSeq" id="WP_069799920.1">
    <property type="nucleotide sequence ID" value="NZ_CP034157.1"/>
</dbReference>
<organism evidence="1 2">
    <name type="scientific">Cloacibacterium normanense</name>
    <dbReference type="NCBI Taxonomy" id="237258"/>
    <lineage>
        <taxon>Bacteria</taxon>
        <taxon>Pseudomonadati</taxon>
        <taxon>Bacteroidota</taxon>
        <taxon>Flavobacteriia</taxon>
        <taxon>Flavobacteriales</taxon>
        <taxon>Weeksellaceae</taxon>
    </lineage>
</organism>
<dbReference type="KEGG" id="cnr:EB819_11100"/>
<accession>A0A1E5UCL7</accession>
<name>A0A1E5UCL7_9FLAO</name>
<dbReference type="OrthoDB" id="1252088at2"/>